<evidence type="ECO:0000256" key="3">
    <source>
        <dbReference type="ARBA" id="ARBA00022676"/>
    </source>
</evidence>
<evidence type="ECO:0000259" key="7">
    <source>
        <dbReference type="Pfam" id="PF08323"/>
    </source>
</evidence>
<dbReference type="GO" id="GO:0009011">
    <property type="term" value="F:alpha-1,4-glucan glucosyltransferase (ADP-glucose donor) activity"/>
    <property type="evidence" value="ECO:0007669"/>
    <property type="project" value="UniProtKB-EC"/>
</dbReference>
<evidence type="ECO:0000256" key="5">
    <source>
        <dbReference type="ARBA" id="ARBA00023056"/>
    </source>
</evidence>
<name>A0ABW5P7X1_9DEIO</name>
<dbReference type="HAMAP" id="MF_00484">
    <property type="entry name" value="Glycogen_synth"/>
    <property type="match status" value="1"/>
</dbReference>
<dbReference type="EC" id="2.4.1.21" evidence="6"/>
<dbReference type="Pfam" id="PF08323">
    <property type="entry name" value="Glyco_transf_5"/>
    <property type="match status" value="1"/>
</dbReference>
<dbReference type="EMBL" id="JBHUMK010000070">
    <property type="protein sequence ID" value="MFD2610564.1"/>
    <property type="molecule type" value="Genomic_DNA"/>
</dbReference>
<keyword evidence="4 6" id="KW-0808">Transferase</keyword>
<dbReference type="SUPFAM" id="SSF53756">
    <property type="entry name" value="UDP-Glycosyltransferase/glycogen phosphorylase"/>
    <property type="match status" value="1"/>
</dbReference>
<sequence>MRVMHVASEVFPYSRSGGLGDVLGALPGVQARLGASVGVLSPWYAALDGQPTEVWRGEVPGVAGPVRVGELVQGGVRFLFLGLPEFQRPGLYHPDDVQRFCAFGRGVLPVLEALDAVPDVLHGHDWQAGLAVAHARLRGLPGAFTVHNLQYQGRWNLPEAASWTGLPGGMFTPEGLEFYGDLNLMKAGLVCAERVTTVSPQYAQEITTPEYGEGLEGVLLRLTLEHRLHGILNGLDQERWDPRTDPEVPRYADAGGKAAATAALRAEFGLDAAPILGVVSRLADQKGMDLLICALPELTRDWNVVVLGGGQPLLTAALDGWANHPRVVFESGMNEPLAHRIYAGAQAFAMPSRFEPCGLSQLIAMRYGTLPVVRETGGLVDTVPEDVGFRFAAATPDALAAACRQALTALGDRAGWQARVERAMTLDFSWDGPARHYLDLYGAVLNAERPAAPR</sequence>
<dbReference type="InterPro" id="IPR011835">
    <property type="entry name" value="GS/SS"/>
</dbReference>
<comment type="pathway">
    <text evidence="6">Glycan biosynthesis; glycogen biosynthesis.</text>
</comment>
<accession>A0ABW5P7X1</accession>
<dbReference type="Proteomes" id="UP001597475">
    <property type="component" value="Unassembled WGS sequence"/>
</dbReference>
<protein>
    <recommendedName>
        <fullName evidence="6">Glycogen synthase</fullName>
        <ecNumber evidence="6">2.4.1.21</ecNumber>
    </recommendedName>
    <alternativeName>
        <fullName evidence="6">Starch [bacterial glycogen] synthase</fullName>
    </alternativeName>
</protein>
<evidence type="ECO:0000313" key="9">
    <source>
        <dbReference type="Proteomes" id="UP001597475"/>
    </source>
</evidence>
<feature type="binding site" evidence="6">
    <location>
        <position position="15"/>
    </location>
    <ligand>
        <name>ADP-alpha-D-glucose</name>
        <dbReference type="ChEBI" id="CHEBI:57498"/>
    </ligand>
</feature>
<evidence type="ECO:0000256" key="1">
    <source>
        <dbReference type="ARBA" id="ARBA00001478"/>
    </source>
</evidence>
<reference evidence="9" key="1">
    <citation type="journal article" date="2019" name="Int. J. Syst. Evol. Microbiol.">
        <title>The Global Catalogue of Microorganisms (GCM) 10K type strain sequencing project: providing services to taxonomists for standard genome sequencing and annotation.</title>
        <authorList>
            <consortium name="The Broad Institute Genomics Platform"/>
            <consortium name="The Broad Institute Genome Sequencing Center for Infectious Disease"/>
            <person name="Wu L."/>
            <person name="Ma J."/>
        </authorList>
    </citation>
    <scope>NUCLEOTIDE SEQUENCE [LARGE SCALE GENOMIC DNA]</scope>
    <source>
        <strain evidence="9">KCTC 33842</strain>
    </source>
</reference>
<dbReference type="Pfam" id="PF13692">
    <property type="entry name" value="Glyco_trans_1_4"/>
    <property type="match status" value="1"/>
</dbReference>
<gene>
    <name evidence="6" type="primary">glgA</name>
    <name evidence="8" type="ORF">ACFSR9_14155</name>
</gene>
<dbReference type="PANTHER" id="PTHR45825:SF11">
    <property type="entry name" value="ALPHA AMYLASE DOMAIN-CONTAINING PROTEIN"/>
    <property type="match status" value="1"/>
</dbReference>
<dbReference type="Gene3D" id="3.40.50.2000">
    <property type="entry name" value="Glycogen Phosphorylase B"/>
    <property type="match status" value="2"/>
</dbReference>
<dbReference type="InterPro" id="IPR013534">
    <property type="entry name" value="Starch_synth_cat_dom"/>
</dbReference>
<comment type="catalytic activity">
    <reaction evidence="1 6">
        <text>[(1-&gt;4)-alpha-D-glucosyl](n) + ADP-alpha-D-glucose = [(1-&gt;4)-alpha-D-glucosyl](n+1) + ADP + H(+)</text>
        <dbReference type="Rhea" id="RHEA:18189"/>
        <dbReference type="Rhea" id="RHEA-COMP:9584"/>
        <dbReference type="Rhea" id="RHEA-COMP:9587"/>
        <dbReference type="ChEBI" id="CHEBI:15378"/>
        <dbReference type="ChEBI" id="CHEBI:15444"/>
        <dbReference type="ChEBI" id="CHEBI:57498"/>
        <dbReference type="ChEBI" id="CHEBI:456216"/>
        <dbReference type="EC" id="2.4.1.21"/>
    </reaction>
</comment>
<evidence type="ECO:0000313" key="8">
    <source>
        <dbReference type="EMBL" id="MFD2610564.1"/>
    </source>
</evidence>
<evidence type="ECO:0000256" key="4">
    <source>
        <dbReference type="ARBA" id="ARBA00022679"/>
    </source>
</evidence>
<keyword evidence="5 6" id="KW-0320">Glycogen biosynthesis</keyword>
<keyword evidence="3 6" id="KW-0328">Glycosyltransferase</keyword>
<keyword evidence="9" id="KW-1185">Reference proteome</keyword>
<feature type="domain" description="Starch synthase catalytic" evidence="7">
    <location>
        <begin position="2"/>
        <end position="219"/>
    </location>
</feature>
<comment type="function">
    <text evidence="6">Synthesizes alpha-1,4-glucan chains using ADP-glucose.</text>
</comment>
<proteinExistence type="inferred from homology"/>
<dbReference type="PANTHER" id="PTHR45825">
    <property type="entry name" value="GRANULE-BOUND STARCH SYNTHASE 1, CHLOROPLASTIC/AMYLOPLASTIC"/>
    <property type="match status" value="1"/>
</dbReference>
<comment type="similarity">
    <text evidence="2 6">Belongs to the glycosyltransferase 1 family. Bacterial/plant glycogen synthase subfamily.</text>
</comment>
<comment type="caution">
    <text evidence="8">The sequence shown here is derived from an EMBL/GenBank/DDBJ whole genome shotgun (WGS) entry which is preliminary data.</text>
</comment>
<dbReference type="RefSeq" id="WP_386846818.1">
    <property type="nucleotide sequence ID" value="NZ_JBHUMK010000070.1"/>
</dbReference>
<organism evidence="8 9">
    <name type="scientific">Deinococcus taklimakanensis</name>
    <dbReference type="NCBI Taxonomy" id="536443"/>
    <lineage>
        <taxon>Bacteria</taxon>
        <taxon>Thermotogati</taxon>
        <taxon>Deinococcota</taxon>
        <taxon>Deinococci</taxon>
        <taxon>Deinococcales</taxon>
        <taxon>Deinococcaceae</taxon>
        <taxon>Deinococcus</taxon>
    </lineage>
</organism>
<evidence type="ECO:0000256" key="6">
    <source>
        <dbReference type="HAMAP-Rule" id="MF_00484"/>
    </source>
</evidence>
<dbReference type="NCBIfam" id="TIGR02095">
    <property type="entry name" value="glgA"/>
    <property type="match status" value="1"/>
</dbReference>
<dbReference type="CDD" id="cd03791">
    <property type="entry name" value="GT5_Glycogen_synthase_DULL1-like"/>
    <property type="match status" value="1"/>
</dbReference>
<evidence type="ECO:0000256" key="2">
    <source>
        <dbReference type="ARBA" id="ARBA00010281"/>
    </source>
</evidence>